<dbReference type="InterPro" id="IPR052179">
    <property type="entry name" value="DD-CPase-like"/>
</dbReference>
<accession>A0AAU8EVV4</accession>
<feature type="signal peptide" evidence="2">
    <location>
        <begin position="1"/>
        <end position="38"/>
    </location>
</feature>
<dbReference type="InterPro" id="IPR058193">
    <property type="entry name" value="VanY/YodJ_core_dom"/>
</dbReference>
<dbReference type="GO" id="GO:0006508">
    <property type="term" value="P:proteolysis"/>
    <property type="evidence" value="ECO:0007669"/>
    <property type="project" value="InterPro"/>
</dbReference>
<feature type="domain" description="D-alanyl-D-alanine carboxypeptidase-like core" evidence="3">
    <location>
        <begin position="173"/>
        <end position="300"/>
    </location>
</feature>
<evidence type="ECO:0000259" key="3">
    <source>
        <dbReference type="Pfam" id="PF02557"/>
    </source>
</evidence>
<dbReference type="GO" id="GO:0008233">
    <property type="term" value="F:peptidase activity"/>
    <property type="evidence" value="ECO:0007669"/>
    <property type="project" value="InterPro"/>
</dbReference>
<name>A0AAU8EVV4_9MICC</name>
<organism evidence="4">
    <name type="scientific">Arthrobacter sp. K5</name>
    <dbReference type="NCBI Taxonomy" id="2839623"/>
    <lineage>
        <taxon>Bacteria</taxon>
        <taxon>Bacillati</taxon>
        <taxon>Actinomycetota</taxon>
        <taxon>Actinomycetes</taxon>
        <taxon>Micrococcales</taxon>
        <taxon>Micrococcaceae</taxon>
        <taxon>Arthrobacter</taxon>
    </lineage>
</organism>
<protein>
    <submittedName>
        <fullName evidence="4">M15 family metallopeptidase</fullName>
    </submittedName>
</protein>
<dbReference type="AlphaFoldDB" id="A0AAU8EVV4"/>
<dbReference type="InterPro" id="IPR003709">
    <property type="entry name" value="VanY-like_core_dom"/>
</dbReference>
<evidence type="ECO:0000313" key="4">
    <source>
        <dbReference type="EMBL" id="XCH12752.1"/>
    </source>
</evidence>
<feature type="compositionally biased region" description="Low complexity" evidence="1">
    <location>
        <begin position="38"/>
        <end position="120"/>
    </location>
</feature>
<dbReference type="PANTHER" id="PTHR34385:SF1">
    <property type="entry name" value="PEPTIDOGLYCAN L-ALANYL-D-GLUTAMATE ENDOPEPTIDASE CWLK"/>
    <property type="match status" value="1"/>
</dbReference>
<dbReference type="EMBL" id="CP159279">
    <property type="protein sequence ID" value="XCH12752.1"/>
    <property type="molecule type" value="Genomic_DNA"/>
</dbReference>
<sequence>MCCNCPPEPSADAQPGPRPTRRAVARLLMTGAGMSALAACTPGPAPDAPGTGSTASGTTSSTSGTASPAASTPGSGSASAGSSAKSSVTASPAPSASSSASASAKSPSATATTTTAAAPPSAASRLAKQYSLTAPASPWVIVNKHRPLKPANYVPADLVQPRVALAVSGEAAQLNRTTAAAAERMFAAAAADGVTMTLASGYRSYATQTVTYNGWVSSQGRAAADTASARPGFSEHQTGWSFDIGDGGGACSFQPCFAEQPAAVWAKANAHRFGFVVRYPWMQHAITGYFHESWHLRYIGVAAATDMRKRGIATLEQYFGLAAAPGYR</sequence>
<dbReference type="PANTHER" id="PTHR34385">
    <property type="entry name" value="D-ALANYL-D-ALANINE CARBOXYPEPTIDASE"/>
    <property type="match status" value="1"/>
</dbReference>
<keyword evidence="2" id="KW-0732">Signal</keyword>
<dbReference type="SUPFAM" id="SSF55166">
    <property type="entry name" value="Hedgehog/DD-peptidase"/>
    <property type="match status" value="1"/>
</dbReference>
<dbReference type="Gene3D" id="3.30.1380.10">
    <property type="match status" value="1"/>
</dbReference>
<evidence type="ECO:0000256" key="2">
    <source>
        <dbReference type="SAM" id="SignalP"/>
    </source>
</evidence>
<feature type="chain" id="PRO_5043851682" evidence="2">
    <location>
        <begin position="39"/>
        <end position="328"/>
    </location>
</feature>
<feature type="region of interest" description="Disordered" evidence="1">
    <location>
        <begin position="1"/>
        <end position="120"/>
    </location>
</feature>
<proteinExistence type="predicted"/>
<gene>
    <name evidence="4" type="ORF">ABRP34_07170</name>
</gene>
<reference evidence="4" key="1">
    <citation type="submission" date="2024-06" db="EMBL/GenBank/DDBJ databases">
        <title>Biodegradation of dimethachlon by Arthrobacter sp. K5: mechanistic insights and ecological implications.</title>
        <authorList>
            <person name="Hu S."/>
            <person name="Lu P."/>
        </authorList>
    </citation>
    <scope>NUCLEOTIDE SEQUENCE</scope>
    <source>
        <strain evidence="4">K5</strain>
    </source>
</reference>
<evidence type="ECO:0000256" key="1">
    <source>
        <dbReference type="SAM" id="MobiDB-lite"/>
    </source>
</evidence>
<dbReference type="RefSeq" id="WP_353712715.1">
    <property type="nucleotide sequence ID" value="NZ_CP159279.1"/>
</dbReference>
<dbReference type="CDD" id="cd14852">
    <property type="entry name" value="LD-carboxypeptidase"/>
    <property type="match status" value="1"/>
</dbReference>
<dbReference type="Pfam" id="PF02557">
    <property type="entry name" value="VanY"/>
    <property type="match status" value="1"/>
</dbReference>
<dbReference type="InterPro" id="IPR009045">
    <property type="entry name" value="Zn_M74/Hedgehog-like"/>
</dbReference>